<evidence type="ECO:0000259" key="29">
    <source>
        <dbReference type="PROSITE" id="PS51215"/>
    </source>
</evidence>
<feature type="compositionally biased region" description="Basic residues" evidence="24">
    <location>
        <begin position="429"/>
        <end position="441"/>
    </location>
</feature>
<dbReference type="PROSITE" id="PS50868">
    <property type="entry name" value="POST_SET"/>
    <property type="match status" value="1"/>
</dbReference>
<dbReference type="SMART" id="SM00570">
    <property type="entry name" value="AWS"/>
    <property type="match status" value="1"/>
</dbReference>
<feature type="compositionally biased region" description="Basic and acidic residues" evidence="24">
    <location>
        <begin position="306"/>
        <end position="319"/>
    </location>
</feature>
<evidence type="ECO:0000313" key="30">
    <source>
        <dbReference type="Ensembl" id="ENSSLUP00000014987.1"/>
    </source>
</evidence>
<dbReference type="FunFam" id="2.170.270.10:FF:000002">
    <property type="entry name" value="Histone-lysine N-methyltransferase"/>
    <property type="match status" value="1"/>
</dbReference>
<feature type="compositionally biased region" description="Low complexity" evidence="24">
    <location>
        <begin position="338"/>
        <end position="349"/>
    </location>
</feature>
<feature type="compositionally biased region" description="Polar residues" evidence="24">
    <location>
        <begin position="1447"/>
        <end position="1462"/>
    </location>
</feature>
<keyword evidence="16" id="KW-0010">Activator</keyword>
<evidence type="ECO:0000256" key="24">
    <source>
        <dbReference type="SAM" id="MobiDB-lite"/>
    </source>
</evidence>
<dbReference type="InterPro" id="IPR000313">
    <property type="entry name" value="PWWP_dom"/>
</dbReference>
<sequence>MRDGWSLGEESDSDGELTSPVDPGLSSPAGTNSNSNSPKKKPLPAVKYMEGDLVWAKFNRRPWWPCHITCDPDQAIYTKMKVPSPRPCRMYFLETIGEIVEGAWVPGNAILSFEGGHQFEDLPVLRRRGKQKEKNYKYTIPKSLLTAWKVSVAEAEVMLPDRQRNTESVLSISVNGEERVPSPLPTEKPQEAPSVSVDPGRSPSPSMAPNGNKHNLIKNSAAKKKCLSDIFGHIVGGSKELSTITNTADQFHTTTRALKDEPKDSPYADLDSVPILHRPKRTAVSAIQDIDRLFRKEQGSTKAKTKFTEKVNHSTDPRESSSILTNKLTSKDTNSEQSLGSCSELSYSSTEKHSMNLPASSRLMTRALKAEEETDLKDALATSQISTKALTDECLDNTPTDAPIKTERSPHLESPITISNASSSTNHSSLKRRARKPDKKHIRNGSLIKSNCVDSSAPTAQPVKIKTENPDLSSCASPSSSLSPMDPFQDVKELMFKSLVKEDSSDSELINFRPDSNYKFSTFLMLLKDMHDTRQQEGKPLAVPPSPVLIKEEPLVMPTSTEGDLMKGSCDGLTKGIKTENGRSGKSTTPKNTAVKAKNRTKAIMTAGTYHCEDFPVRHSENKRLRKPTKRLLESTEDYEQIFIPKKKSKKHTSESSKMVRCQTSGMTALYDLSTTPERNTSASSSVEPTEAPAEQEQSPPQCELFPVASSVSPAITQPSLDAETVLSVSLNDNLSSQVDVKGKIGATSLKENVCQVCERTGDLLVCDGHCYGAFHPLCIGLSAAPKGKFLCRECNAGVHTCFVCKKSDNGVKRCIIPLCGKFYHTDCILVYSATQPHNKGFRCPLHVCLSCHITNPLNICSSKGRLARCVRCPVAYHANDNCMAAGSLVLANNSFLCPNHFTPRKGCKNHEHINVSWCFVCSEGGSLLCCEACPAAFHRECLNIEMPQGSWFCNDCKAGKRPRIKDILWVKWGRYRWWPAEVCLAKDVPNNILRMKHEVGEFPVQFFGSKDFVWTYQARVFPYMEGDTHSIEKMGKGTDAVYKNALTEAAERFRELQAEKEMKQLQEERKSDKKPPPYKPIKVNRPIGKVQIITADLSEIPRCNCKASDENPCGIDSECINRMLMYECHPQVCAAGERCQNQAFTKRQYTPVEIVRTLSCGWGLVGVSDIKKGAFVCEYVGEVIDEEECRARIRHAQENDICNFYMLTLDKDRIIDAGPKGNQARFMNHCCQPNCETQKWTVNGDTRVGLFSLQDIPKGMELNFNYNLECLGNGKTACKCGAPNCSGFLGVRPKNQLSAEKLKLKEGKRKVPMKKKTKQEVTKEREDECFSCGDGGQIVSCKKPGCPKVYHADCLNLAKRPAGRWECPWHQCDICGKEAASFCEMCPNSYCKEHREGMLFISKLDGKLSCSEHDPCGPDPLEPGEIREYVPNMTSVRPGAMAEPVTLSQGPDSRGASSAAITSPAGQAASARQGPPPPPPRLYINTKTATSSFVPSSRSYHTDRTEGRGFSTPTSSKEEREDGEVEDGEVCGLEMEEVEDDDEEAEEEEDDDMEEMEIVEDEEDEPLYGGDLLEEGDDDEEEDEGGDGDDAWGDYVDEDADADDGEGEEWGRVEDDDQ</sequence>
<evidence type="ECO:0000256" key="3">
    <source>
        <dbReference type="ARBA" id="ARBA00018028"/>
    </source>
</evidence>
<evidence type="ECO:0000256" key="9">
    <source>
        <dbReference type="ARBA" id="ARBA00022691"/>
    </source>
</evidence>
<dbReference type="Gene3D" id="2.30.30.140">
    <property type="match status" value="2"/>
</dbReference>
<feature type="compositionally biased region" description="Polar residues" evidence="24">
    <location>
        <begin position="1486"/>
        <end position="1500"/>
    </location>
</feature>
<evidence type="ECO:0000259" key="25">
    <source>
        <dbReference type="PROSITE" id="PS50016"/>
    </source>
</evidence>
<dbReference type="Pfam" id="PF23004">
    <property type="entry name" value="PHDvar_NSD"/>
    <property type="match status" value="1"/>
</dbReference>
<dbReference type="GO" id="GO:0140954">
    <property type="term" value="F:histone H3K36 dimethyltransferase activity"/>
    <property type="evidence" value="ECO:0007669"/>
    <property type="project" value="UniProtKB-EC"/>
</dbReference>
<evidence type="ECO:0000259" key="27">
    <source>
        <dbReference type="PROSITE" id="PS50812"/>
    </source>
</evidence>
<dbReference type="SUPFAM" id="SSF63748">
    <property type="entry name" value="Tudor/PWWP/MBT"/>
    <property type="match status" value="2"/>
</dbReference>
<evidence type="ECO:0000256" key="2">
    <source>
        <dbReference type="ARBA" id="ARBA00004286"/>
    </source>
</evidence>
<dbReference type="InterPro" id="IPR001965">
    <property type="entry name" value="Znf_PHD"/>
</dbReference>
<name>A0A8C9XSF0_SANLU</name>
<evidence type="ECO:0000256" key="10">
    <source>
        <dbReference type="ARBA" id="ARBA00022723"/>
    </source>
</evidence>
<dbReference type="Pfam" id="PF17907">
    <property type="entry name" value="AWS"/>
    <property type="match status" value="1"/>
</dbReference>
<evidence type="ECO:0000259" key="28">
    <source>
        <dbReference type="PROSITE" id="PS50868"/>
    </source>
</evidence>
<evidence type="ECO:0000256" key="21">
    <source>
        <dbReference type="ARBA" id="ARBA00080495"/>
    </source>
</evidence>
<feature type="domain" description="PWWP" evidence="27">
    <location>
        <begin position="50"/>
        <end position="116"/>
    </location>
</feature>
<dbReference type="FunFam" id="2.30.30.140:FF:000004">
    <property type="entry name" value="Histone-lysine N-methyltransferase"/>
    <property type="match status" value="1"/>
</dbReference>
<dbReference type="PROSITE" id="PS51215">
    <property type="entry name" value="AWS"/>
    <property type="match status" value="1"/>
</dbReference>
<feature type="domain" description="PHD-type" evidence="25">
    <location>
        <begin position="916"/>
        <end position="960"/>
    </location>
</feature>
<evidence type="ECO:0000256" key="16">
    <source>
        <dbReference type="ARBA" id="ARBA00023159"/>
    </source>
</evidence>
<dbReference type="PROSITE" id="PS01359">
    <property type="entry name" value="ZF_PHD_1"/>
    <property type="match status" value="1"/>
</dbReference>
<evidence type="ECO:0000256" key="5">
    <source>
        <dbReference type="ARBA" id="ARBA00022491"/>
    </source>
</evidence>
<evidence type="ECO:0000256" key="7">
    <source>
        <dbReference type="ARBA" id="ARBA00022603"/>
    </source>
</evidence>
<dbReference type="InterPro" id="IPR055197">
    <property type="entry name" value="PHDvar_NSD"/>
</dbReference>
<evidence type="ECO:0000256" key="22">
    <source>
        <dbReference type="ARBA" id="ARBA00081785"/>
    </source>
</evidence>
<dbReference type="InterPro" id="IPR013083">
    <property type="entry name" value="Znf_RING/FYVE/PHD"/>
</dbReference>
<feature type="region of interest" description="Disordered" evidence="24">
    <location>
        <begin position="1"/>
        <end position="43"/>
    </location>
</feature>
<dbReference type="Gene3D" id="2.170.270.10">
    <property type="entry name" value="SET domain"/>
    <property type="match status" value="1"/>
</dbReference>
<dbReference type="InterPro" id="IPR046341">
    <property type="entry name" value="SET_dom_sf"/>
</dbReference>
<feature type="region of interest" description="Disordered" evidence="24">
    <location>
        <begin position="171"/>
        <end position="213"/>
    </location>
</feature>
<feature type="compositionally biased region" description="Basic and acidic residues" evidence="24">
    <location>
        <begin position="1610"/>
        <end position="1619"/>
    </location>
</feature>
<feature type="compositionally biased region" description="Polar residues" evidence="24">
    <location>
        <begin position="28"/>
        <end position="37"/>
    </location>
</feature>
<feature type="region of interest" description="Disordered" evidence="24">
    <location>
        <begin position="1444"/>
        <end position="1619"/>
    </location>
</feature>
<dbReference type="SMART" id="SM00293">
    <property type="entry name" value="PWWP"/>
    <property type="match status" value="1"/>
</dbReference>
<dbReference type="SMART" id="SM00317">
    <property type="entry name" value="SET"/>
    <property type="match status" value="1"/>
</dbReference>
<dbReference type="InterPro" id="IPR047432">
    <property type="entry name" value="PHD5_NSD1"/>
</dbReference>
<dbReference type="Pfam" id="PF00628">
    <property type="entry name" value="PHD"/>
    <property type="match status" value="1"/>
</dbReference>
<keyword evidence="10" id="KW-0479">Metal-binding</keyword>
<feature type="domain" description="PWWP" evidence="27">
    <location>
        <begin position="965"/>
        <end position="1027"/>
    </location>
</feature>
<dbReference type="FunFam" id="3.30.40.10:FF:000201">
    <property type="entry name" value="Histone-lysine N-methyltransferase"/>
    <property type="match status" value="1"/>
</dbReference>
<evidence type="ECO:0000256" key="6">
    <source>
        <dbReference type="ARBA" id="ARBA00022553"/>
    </source>
</evidence>
<keyword evidence="18" id="KW-0539">Nucleus</keyword>
<organism evidence="30 31">
    <name type="scientific">Sander lucioperca</name>
    <name type="common">Pike-perch</name>
    <name type="synonym">Perca lucioperca</name>
    <dbReference type="NCBI Taxonomy" id="283035"/>
    <lineage>
        <taxon>Eukaryota</taxon>
        <taxon>Metazoa</taxon>
        <taxon>Chordata</taxon>
        <taxon>Craniata</taxon>
        <taxon>Vertebrata</taxon>
        <taxon>Euteleostomi</taxon>
        <taxon>Actinopterygii</taxon>
        <taxon>Neopterygii</taxon>
        <taxon>Teleostei</taxon>
        <taxon>Neoteleostei</taxon>
        <taxon>Acanthomorphata</taxon>
        <taxon>Eupercaria</taxon>
        <taxon>Perciformes</taxon>
        <taxon>Percoidei</taxon>
        <taxon>Percidae</taxon>
        <taxon>Luciopercinae</taxon>
        <taxon>Sander</taxon>
    </lineage>
</organism>
<dbReference type="GeneTree" id="ENSGT00940000155027"/>
<dbReference type="InterPro" id="IPR055198">
    <property type="entry name" value="NSD_PHD"/>
</dbReference>
<dbReference type="Ensembl" id="ENSSLUT00000015473.1">
    <property type="protein sequence ID" value="ENSSLUP00000014987.1"/>
    <property type="gene ID" value="ENSSLUG00000006882.1"/>
</dbReference>
<accession>A0A8C9XSF0</accession>
<feature type="domain" description="AWS" evidence="29">
    <location>
        <begin position="1099"/>
        <end position="1149"/>
    </location>
</feature>
<comment type="subcellular location">
    <subcellularLocation>
        <location evidence="2">Chromosome</location>
    </subcellularLocation>
    <subcellularLocation>
        <location evidence="1">Nucleus</location>
    </subcellularLocation>
</comment>
<keyword evidence="14" id="KW-0156">Chromatin regulator</keyword>
<keyword evidence="17" id="KW-0804">Transcription</keyword>
<keyword evidence="9" id="KW-0949">S-adenosyl-L-methionine</keyword>
<dbReference type="FunFam" id="3.30.40.10:FF:000153">
    <property type="entry name" value="Histone-lysine N-methyltransferase NSD2"/>
    <property type="match status" value="1"/>
</dbReference>
<evidence type="ECO:0000256" key="13">
    <source>
        <dbReference type="ARBA" id="ARBA00022833"/>
    </source>
</evidence>
<comment type="catalytic activity">
    <reaction evidence="19">
        <text>L-lysyl(36)-[histone H3] + 2 S-adenosyl-L-methionine = N(6),N(6)-dimethyl-L-lysyl(36)-[histone H3] + 2 S-adenosyl-L-homocysteine + 2 H(+)</text>
        <dbReference type="Rhea" id="RHEA:60308"/>
        <dbReference type="Rhea" id="RHEA-COMP:9785"/>
        <dbReference type="Rhea" id="RHEA-COMP:9787"/>
        <dbReference type="ChEBI" id="CHEBI:15378"/>
        <dbReference type="ChEBI" id="CHEBI:29969"/>
        <dbReference type="ChEBI" id="CHEBI:57856"/>
        <dbReference type="ChEBI" id="CHEBI:59789"/>
        <dbReference type="ChEBI" id="CHEBI:61976"/>
        <dbReference type="EC" id="2.1.1.357"/>
    </reaction>
</comment>
<feature type="region of interest" description="Disordered" evidence="24">
    <location>
        <begin position="673"/>
        <end position="701"/>
    </location>
</feature>
<evidence type="ECO:0000256" key="8">
    <source>
        <dbReference type="ARBA" id="ARBA00022679"/>
    </source>
</evidence>
<dbReference type="InterPro" id="IPR006560">
    <property type="entry name" value="AWS_dom"/>
</dbReference>
<reference evidence="30" key="1">
    <citation type="submission" date="2025-08" db="UniProtKB">
        <authorList>
            <consortium name="Ensembl"/>
        </authorList>
    </citation>
    <scope>IDENTIFICATION</scope>
</reference>
<evidence type="ECO:0000256" key="23">
    <source>
        <dbReference type="PROSITE-ProRule" id="PRU00146"/>
    </source>
</evidence>
<evidence type="ECO:0000256" key="4">
    <source>
        <dbReference type="ARBA" id="ARBA00022454"/>
    </source>
</evidence>
<dbReference type="PROSITE" id="PS50812">
    <property type="entry name" value="PWWP"/>
    <property type="match status" value="2"/>
</dbReference>
<dbReference type="InterPro" id="IPR003616">
    <property type="entry name" value="Post-SET_dom"/>
</dbReference>
<keyword evidence="11" id="KW-0677">Repeat</keyword>
<feature type="compositionally biased region" description="Polar residues" evidence="24">
    <location>
        <begin position="203"/>
        <end position="213"/>
    </location>
</feature>
<dbReference type="GO" id="GO:0016922">
    <property type="term" value="F:nuclear receptor binding"/>
    <property type="evidence" value="ECO:0007669"/>
    <property type="project" value="UniProtKB-ARBA"/>
</dbReference>
<evidence type="ECO:0000259" key="26">
    <source>
        <dbReference type="PROSITE" id="PS50280"/>
    </source>
</evidence>
<dbReference type="InterPro" id="IPR019787">
    <property type="entry name" value="Znf_PHD-finger"/>
</dbReference>
<keyword evidence="7" id="KW-0489">Methyltransferase</keyword>
<evidence type="ECO:0000256" key="17">
    <source>
        <dbReference type="ARBA" id="ARBA00023163"/>
    </source>
</evidence>
<dbReference type="Gene3D" id="3.30.40.10">
    <property type="entry name" value="Zinc/RING finger domain, C3HC4 (zinc finger)"/>
    <property type="match status" value="4"/>
</dbReference>
<feature type="region of interest" description="Disordered" evidence="24">
    <location>
        <begin position="394"/>
        <end position="441"/>
    </location>
</feature>
<feature type="compositionally biased region" description="Low complexity" evidence="24">
    <location>
        <begin position="1464"/>
        <end position="1474"/>
    </location>
</feature>
<feature type="domain" description="SET" evidence="26">
    <location>
        <begin position="1151"/>
        <end position="1268"/>
    </location>
</feature>
<dbReference type="PROSITE" id="PS50016">
    <property type="entry name" value="ZF_PHD_2"/>
    <property type="match status" value="2"/>
</dbReference>
<keyword evidence="31" id="KW-1185">Reference proteome</keyword>
<dbReference type="FunFam" id="3.30.40.10:FF:000093">
    <property type="entry name" value="Histone-lysine N-methyltransferase"/>
    <property type="match status" value="1"/>
</dbReference>
<evidence type="ECO:0000256" key="20">
    <source>
        <dbReference type="ARBA" id="ARBA00066810"/>
    </source>
</evidence>
<reference evidence="30" key="2">
    <citation type="submission" date="2025-09" db="UniProtKB">
        <authorList>
            <consortium name="Ensembl"/>
        </authorList>
    </citation>
    <scope>IDENTIFICATION</scope>
</reference>
<dbReference type="Proteomes" id="UP000694568">
    <property type="component" value="Unplaced"/>
</dbReference>
<keyword evidence="8" id="KW-0808">Transferase</keyword>
<keyword evidence="4" id="KW-0158">Chromosome</keyword>
<evidence type="ECO:0000256" key="18">
    <source>
        <dbReference type="ARBA" id="ARBA00023242"/>
    </source>
</evidence>
<dbReference type="GO" id="GO:0003712">
    <property type="term" value="F:transcription coregulator activity"/>
    <property type="evidence" value="ECO:0007669"/>
    <property type="project" value="UniProtKB-ARBA"/>
</dbReference>
<dbReference type="CDD" id="cd15659">
    <property type="entry name" value="PHD5_NSD1"/>
    <property type="match status" value="1"/>
</dbReference>
<feature type="domain" description="PHD-type" evidence="25">
    <location>
        <begin position="752"/>
        <end position="798"/>
    </location>
</feature>
<dbReference type="InterPro" id="IPR019786">
    <property type="entry name" value="Zinc_finger_PHD-type_CS"/>
</dbReference>
<dbReference type="InterPro" id="IPR059153">
    <property type="entry name" value="NSD_PHD-1st"/>
</dbReference>
<keyword evidence="6" id="KW-0597">Phosphoprotein</keyword>
<dbReference type="EC" id="2.1.1.357" evidence="20"/>
<dbReference type="Pfam" id="PF00856">
    <property type="entry name" value="SET"/>
    <property type="match status" value="1"/>
</dbReference>
<dbReference type="PANTHER" id="PTHR22884">
    <property type="entry name" value="SET DOMAIN PROTEINS"/>
    <property type="match status" value="1"/>
</dbReference>
<dbReference type="FunFam" id="3.30.40.10:FF:000025">
    <property type="entry name" value="Histone-lysine N-methyltransferase"/>
    <property type="match status" value="1"/>
</dbReference>
<dbReference type="InterPro" id="IPR001214">
    <property type="entry name" value="SET_dom"/>
</dbReference>
<dbReference type="GO" id="GO:0032259">
    <property type="term" value="P:methylation"/>
    <property type="evidence" value="ECO:0007669"/>
    <property type="project" value="UniProtKB-KW"/>
</dbReference>
<dbReference type="SMART" id="SM00249">
    <property type="entry name" value="PHD"/>
    <property type="match status" value="4"/>
</dbReference>
<feature type="compositionally biased region" description="Polar residues" evidence="24">
    <location>
        <begin position="673"/>
        <end position="688"/>
    </location>
</feature>
<feature type="compositionally biased region" description="Low complexity" evidence="24">
    <location>
        <begin position="414"/>
        <end position="428"/>
    </location>
</feature>
<evidence type="ECO:0000256" key="11">
    <source>
        <dbReference type="ARBA" id="ARBA00022737"/>
    </source>
</evidence>
<gene>
    <name evidence="30" type="primary">nsd1a</name>
</gene>
<dbReference type="Pfam" id="PF22908">
    <property type="entry name" value="PHD_NSD"/>
    <property type="match status" value="1"/>
</dbReference>
<dbReference type="SUPFAM" id="SSF57903">
    <property type="entry name" value="FYVE/PHD zinc finger"/>
    <property type="match status" value="3"/>
</dbReference>
<keyword evidence="12 23" id="KW-0863">Zinc-finger</keyword>
<dbReference type="GO" id="GO:0008270">
    <property type="term" value="F:zinc ion binding"/>
    <property type="evidence" value="ECO:0007669"/>
    <property type="project" value="UniProtKB-KW"/>
</dbReference>
<proteinExistence type="predicted"/>
<dbReference type="Pfam" id="PF00855">
    <property type="entry name" value="PWWP"/>
    <property type="match status" value="2"/>
</dbReference>
<dbReference type="Pfam" id="PF17982">
    <property type="entry name" value="C5HCH"/>
    <property type="match status" value="1"/>
</dbReference>
<keyword evidence="15" id="KW-0805">Transcription regulation</keyword>
<evidence type="ECO:0000313" key="31">
    <source>
        <dbReference type="Proteomes" id="UP000694568"/>
    </source>
</evidence>
<dbReference type="InterPro" id="IPR041306">
    <property type="entry name" value="C5HCH"/>
</dbReference>
<evidence type="ECO:0000256" key="14">
    <source>
        <dbReference type="ARBA" id="ARBA00022853"/>
    </source>
</evidence>
<dbReference type="PROSITE" id="PS50280">
    <property type="entry name" value="SET"/>
    <property type="match status" value="1"/>
</dbReference>
<evidence type="ECO:0000256" key="15">
    <source>
        <dbReference type="ARBA" id="ARBA00023015"/>
    </source>
</evidence>
<dbReference type="SUPFAM" id="SSF82199">
    <property type="entry name" value="SET domain"/>
    <property type="match status" value="1"/>
</dbReference>
<keyword evidence="13" id="KW-0862">Zinc</keyword>
<dbReference type="InterPro" id="IPR011011">
    <property type="entry name" value="Znf_FYVE_PHD"/>
</dbReference>
<dbReference type="InterPro" id="IPR050777">
    <property type="entry name" value="SET2_Histone-Lys_MeTrsfase"/>
</dbReference>
<feature type="compositionally biased region" description="Acidic residues" evidence="24">
    <location>
        <begin position="1522"/>
        <end position="1609"/>
    </location>
</feature>
<evidence type="ECO:0000256" key="1">
    <source>
        <dbReference type="ARBA" id="ARBA00004123"/>
    </source>
</evidence>
<keyword evidence="5" id="KW-0678">Repressor</keyword>
<dbReference type="FunFam" id="2.30.30.140:FF:000059">
    <property type="entry name" value="Histone-lysine N-methyltransferase"/>
    <property type="match status" value="1"/>
</dbReference>
<dbReference type="GO" id="GO:0005694">
    <property type="term" value="C:chromosome"/>
    <property type="evidence" value="ECO:0007669"/>
    <property type="project" value="UniProtKB-SubCell"/>
</dbReference>
<protein>
    <recommendedName>
        <fullName evidence="3">Histone-lysine N-methyltransferase, H3 lysine-36 specific</fullName>
        <ecNumber evidence="20">2.1.1.357</ecNumber>
    </recommendedName>
    <alternativeName>
        <fullName evidence="21">H3-K36-HMTase</fullName>
    </alternativeName>
    <alternativeName>
        <fullName evidence="22">Nuclear receptor-binding SET domain-containing protein 1</fullName>
    </alternativeName>
</protein>
<evidence type="ECO:0000256" key="12">
    <source>
        <dbReference type="ARBA" id="ARBA00022771"/>
    </source>
</evidence>
<dbReference type="CDD" id="cd20161">
    <property type="entry name" value="PWWP_NSD1_rpt1"/>
    <property type="match status" value="1"/>
</dbReference>
<dbReference type="SMART" id="SM00508">
    <property type="entry name" value="PostSET"/>
    <property type="match status" value="1"/>
</dbReference>
<evidence type="ECO:0000256" key="19">
    <source>
        <dbReference type="ARBA" id="ARBA00050654"/>
    </source>
</evidence>
<feature type="region of interest" description="Disordered" evidence="24">
    <location>
        <begin position="301"/>
        <end position="359"/>
    </location>
</feature>
<dbReference type="GO" id="GO:0005654">
    <property type="term" value="C:nucleoplasm"/>
    <property type="evidence" value="ECO:0007669"/>
    <property type="project" value="UniProtKB-ARBA"/>
</dbReference>
<dbReference type="Pfam" id="PF23011">
    <property type="entry name" value="PHD-1st_NSD"/>
    <property type="match status" value="1"/>
</dbReference>
<feature type="domain" description="Post-SET" evidence="28">
    <location>
        <begin position="1275"/>
        <end position="1291"/>
    </location>
</feature>